<dbReference type="Proteomes" id="UP000054097">
    <property type="component" value="Unassembled WGS sequence"/>
</dbReference>
<evidence type="ECO:0000313" key="4">
    <source>
        <dbReference type="Proteomes" id="UP000054097"/>
    </source>
</evidence>
<feature type="transmembrane region" description="Helical" evidence="1">
    <location>
        <begin position="197"/>
        <end position="221"/>
    </location>
</feature>
<dbReference type="OrthoDB" id="3265752at2759"/>
<gene>
    <name evidence="3" type="ORF">M408DRAFT_31171</name>
    <name evidence="2" type="ORF">M408DRAFT_31172</name>
</gene>
<reference evidence="2 4" key="1">
    <citation type="submission" date="2014-04" db="EMBL/GenBank/DDBJ databases">
        <authorList>
            <consortium name="DOE Joint Genome Institute"/>
            <person name="Kuo A."/>
            <person name="Zuccaro A."/>
            <person name="Kohler A."/>
            <person name="Nagy L.G."/>
            <person name="Floudas D."/>
            <person name="Copeland A."/>
            <person name="Barry K.W."/>
            <person name="Cichocki N."/>
            <person name="Veneault-Fourrey C."/>
            <person name="LaButti K."/>
            <person name="Lindquist E.A."/>
            <person name="Lipzen A."/>
            <person name="Lundell T."/>
            <person name="Morin E."/>
            <person name="Murat C."/>
            <person name="Sun H."/>
            <person name="Tunlid A."/>
            <person name="Henrissat B."/>
            <person name="Grigoriev I.V."/>
            <person name="Hibbett D.S."/>
            <person name="Martin F."/>
            <person name="Nordberg H.P."/>
            <person name="Cantor M.N."/>
            <person name="Hua S.X."/>
        </authorList>
    </citation>
    <scope>NUCLEOTIDE SEQUENCE [LARGE SCALE GENOMIC DNA]</scope>
    <source>
        <strain evidence="2 4">MAFF 305830</strain>
    </source>
</reference>
<feature type="transmembrane region" description="Helical" evidence="1">
    <location>
        <begin position="32"/>
        <end position="52"/>
    </location>
</feature>
<dbReference type="HOGENOM" id="CLU_067172_0_0_1"/>
<dbReference type="EMBL" id="KN824664">
    <property type="protein sequence ID" value="KIM19491.1"/>
    <property type="molecule type" value="Genomic_DNA"/>
</dbReference>
<keyword evidence="1" id="KW-1133">Transmembrane helix</keyword>
<keyword evidence="4" id="KW-1185">Reference proteome</keyword>
<feature type="transmembrane region" description="Helical" evidence="1">
    <location>
        <begin position="64"/>
        <end position="82"/>
    </location>
</feature>
<name>A0A0C3AJH8_SERVB</name>
<feature type="transmembrane region" description="Helical" evidence="1">
    <location>
        <begin position="151"/>
        <end position="177"/>
    </location>
</feature>
<feature type="transmembrane region" description="Helical" evidence="1">
    <location>
        <begin position="233"/>
        <end position="257"/>
    </location>
</feature>
<accession>A0A0C3AJH8</accession>
<evidence type="ECO:0000313" key="2">
    <source>
        <dbReference type="EMBL" id="KIM19491.1"/>
    </source>
</evidence>
<dbReference type="EMBL" id="KN824663">
    <property type="protein sequence ID" value="KIM19492.1"/>
    <property type="molecule type" value="Genomic_DNA"/>
</dbReference>
<evidence type="ECO:0000313" key="3">
    <source>
        <dbReference type="EMBL" id="KIM19492.1"/>
    </source>
</evidence>
<keyword evidence="1" id="KW-0812">Transmembrane</keyword>
<feature type="transmembrane region" description="Helical" evidence="1">
    <location>
        <begin position="277"/>
        <end position="300"/>
    </location>
</feature>
<feature type="transmembrane region" description="Helical" evidence="1">
    <location>
        <begin position="102"/>
        <end position="125"/>
    </location>
</feature>
<reference evidence="2" key="3">
    <citation type="submission" date="2015-02" db="EMBL/GenBank/DDBJ databases">
        <title>Evolutionary Origins and Diversification of the Mycorrhizal Mutualists.</title>
        <authorList>
            <consortium name="DOE Joint Genome Institute"/>
            <consortium name="Mycorrhizal Genomics Consortium"/>
            <person name="Kohler A."/>
            <person name="Kuo A."/>
            <person name="Nagy L.G."/>
            <person name="Floudas D."/>
            <person name="Copeland A."/>
            <person name="Barry K.W."/>
            <person name="Cichocki N."/>
            <person name="Veneault-Fourrey C."/>
            <person name="LaButti K."/>
            <person name="Lindquist E.A."/>
            <person name="Lipzen A."/>
            <person name="Lundell T."/>
            <person name="Morin E."/>
            <person name="Murat C."/>
            <person name="Riley R."/>
            <person name="Ohm R."/>
            <person name="Sun H."/>
            <person name="Tunlid A."/>
            <person name="Henrissat B."/>
            <person name="Grigoriev I.V."/>
            <person name="Hibbett D.S."/>
            <person name="Martin F."/>
        </authorList>
    </citation>
    <scope>NUCLEOTIDE SEQUENCE</scope>
    <source>
        <strain evidence="2 4">MAFF 305830</strain>
    </source>
</reference>
<proteinExistence type="predicted"/>
<protein>
    <submittedName>
        <fullName evidence="2">Uncharacterized protein</fullName>
    </submittedName>
</protein>
<sequence length="338" mass="37705">MSFATSLMTKGRGTFSAGTINDNWDAPSIVKAFMAFELIWAAFSLIQLVFIFKNLSKLPVSARGPYILLAVVTVFSFIYYLMVGVLTRIRYDYLDVLTANQISVAATGCFTVIAAFQPAVVLWLLQQRGSVMKASKGNALRPFSYRLWKRILDWALVGTLFIIYITFMANNATYVVAIENGTSNRIYNRFLNTSQGLSRAIIALILLSCIDVGVTSIVLFVQAKRAQWNDPVIRRLCQIIVPLFVIYGTLCLTFHIVYSVVVFKTTYSLYGANLAELVLIAMSRVGITTTLVVIMSLAGVQWTPEPMLPSYPESSGQQWSNSKHEETLLASVPQQSYY</sequence>
<keyword evidence="1" id="KW-0472">Membrane</keyword>
<evidence type="ECO:0000256" key="1">
    <source>
        <dbReference type="SAM" id="Phobius"/>
    </source>
</evidence>
<reference evidence="4" key="2">
    <citation type="submission" date="2015-01" db="EMBL/GenBank/DDBJ databases">
        <title>Evolutionary Origins and Diversification of the Mycorrhizal Mutualists.</title>
        <authorList>
            <consortium name="DOE Joint Genome Institute"/>
            <consortium name="Mycorrhizal Genomics Consortium"/>
            <person name="Kohler A."/>
            <person name="Kuo A."/>
            <person name="Nagy L.G."/>
            <person name="Floudas D."/>
            <person name="Copeland A."/>
            <person name="Barry K.W."/>
            <person name="Cichocki N."/>
            <person name="Veneault-Fourrey C."/>
            <person name="LaButti K."/>
            <person name="Lindquist E.A."/>
            <person name="Lipzen A."/>
            <person name="Lundell T."/>
            <person name="Morin E."/>
            <person name="Murat C."/>
            <person name="Riley R."/>
            <person name="Ohm R."/>
            <person name="Sun H."/>
            <person name="Tunlid A."/>
            <person name="Henrissat B."/>
            <person name="Grigoriev I.V."/>
            <person name="Hibbett D.S."/>
            <person name="Martin F."/>
        </authorList>
    </citation>
    <scope>NUCLEOTIDE SEQUENCE [LARGE SCALE GENOMIC DNA]</scope>
    <source>
        <strain evidence="4">MAFF 305830</strain>
    </source>
</reference>
<organism evidence="2 4">
    <name type="scientific">Serendipita vermifera MAFF 305830</name>
    <dbReference type="NCBI Taxonomy" id="933852"/>
    <lineage>
        <taxon>Eukaryota</taxon>
        <taxon>Fungi</taxon>
        <taxon>Dikarya</taxon>
        <taxon>Basidiomycota</taxon>
        <taxon>Agaricomycotina</taxon>
        <taxon>Agaricomycetes</taxon>
        <taxon>Sebacinales</taxon>
        <taxon>Serendipitaceae</taxon>
        <taxon>Serendipita</taxon>
    </lineage>
</organism>
<dbReference type="AlphaFoldDB" id="A0A0C3AJH8"/>